<dbReference type="GO" id="GO:0016757">
    <property type="term" value="F:glycosyltransferase activity"/>
    <property type="evidence" value="ECO:0007669"/>
    <property type="project" value="UniProtKB-KW"/>
</dbReference>
<keyword evidence="4 8" id="KW-0812">Transmembrane</keyword>
<proteinExistence type="predicted"/>
<keyword evidence="6 8" id="KW-1133">Transmembrane helix</keyword>
<dbReference type="GO" id="GO:0009103">
    <property type="term" value="P:lipopolysaccharide biosynthetic process"/>
    <property type="evidence" value="ECO:0007669"/>
    <property type="project" value="UniProtKB-KW"/>
</dbReference>
<feature type="transmembrane region" description="Helical" evidence="8">
    <location>
        <begin position="239"/>
        <end position="263"/>
    </location>
</feature>
<dbReference type="GO" id="GO:0005886">
    <property type="term" value="C:plasma membrane"/>
    <property type="evidence" value="ECO:0007669"/>
    <property type="project" value="TreeGrafter"/>
</dbReference>
<evidence type="ECO:0000256" key="6">
    <source>
        <dbReference type="ARBA" id="ARBA00022989"/>
    </source>
</evidence>
<dbReference type="SUPFAM" id="SSF53448">
    <property type="entry name" value="Nucleotide-diphospho-sugar transferases"/>
    <property type="match status" value="1"/>
</dbReference>
<accession>A0A6J7M010</accession>
<dbReference type="Pfam" id="PF00535">
    <property type="entry name" value="Glycos_transf_2"/>
    <property type="match status" value="1"/>
</dbReference>
<name>A0A6J7M010_9ZZZZ</name>
<organism evidence="10">
    <name type="scientific">freshwater metagenome</name>
    <dbReference type="NCBI Taxonomy" id="449393"/>
    <lineage>
        <taxon>unclassified sequences</taxon>
        <taxon>metagenomes</taxon>
        <taxon>ecological metagenomes</taxon>
    </lineage>
</organism>
<keyword evidence="3" id="KW-0808">Transferase</keyword>
<sequence>MEPDSTSRQSLLVVAPVFNEEEILPRFVAEVLDQFEGIAAQYDARLLLVIDPGTDNTEGRVREIVRSEERVSALFMSRRGGHQASLLAGLDYCFEDVCITMDADLQHPPSLIPQLLDLHRAGADIVQTIRLDTEDASLWKRTSSKAYYRLVNRISEVELIESGADFRLMSQRVVEIFRTGLRERNPFIRGMVQWVGFPSATLPFRAPSRGAGSSKYSSARSLALGVSGVVSFSKTPLQLGLIAGGVVAGLAMIAAAFSVIAFFTSTSIPAGWTTLAVLIALLSAVQLLTIGVIGIYVGAVFDEVKGRPTYIVREHLTPTAR</sequence>
<dbReference type="InterPro" id="IPR001173">
    <property type="entry name" value="Glyco_trans_2-like"/>
</dbReference>
<dbReference type="PANTHER" id="PTHR48090:SF3">
    <property type="entry name" value="UNDECAPRENYL-PHOSPHATE 4-DEOXY-4-FORMAMIDO-L-ARABINOSE TRANSFERASE"/>
    <property type="match status" value="1"/>
</dbReference>
<evidence type="ECO:0000259" key="9">
    <source>
        <dbReference type="Pfam" id="PF00535"/>
    </source>
</evidence>
<keyword evidence="2" id="KW-0328">Glycosyltransferase</keyword>
<dbReference type="Gene3D" id="3.90.550.10">
    <property type="entry name" value="Spore Coat Polysaccharide Biosynthesis Protein SpsA, Chain A"/>
    <property type="match status" value="1"/>
</dbReference>
<keyword evidence="7 8" id="KW-0472">Membrane</keyword>
<dbReference type="PANTHER" id="PTHR48090">
    <property type="entry name" value="UNDECAPRENYL-PHOSPHATE 4-DEOXY-4-FORMAMIDO-L-ARABINOSE TRANSFERASE-RELATED"/>
    <property type="match status" value="1"/>
</dbReference>
<evidence type="ECO:0000313" key="10">
    <source>
        <dbReference type="EMBL" id="CAB4973568.1"/>
    </source>
</evidence>
<dbReference type="InterPro" id="IPR050256">
    <property type="entry name" value="Glycosyltransferase_2"/>
</dbReference>
<keyword evidence="5" id="KW-0448">Lipopolysaccharide biosynthesis</keyword>
<keyword evidence="1" id="KW-1003">Cell membrane</keyword>
<dbReference type="CDD" id="cd04187">
    <property type="entry name" value="DPM1_like_bac"/>
    <property type="match status" value="1"/>
</dbReference>
<reference evidence="10" key="1">
    <citation type="submission" date="2020-05" db="EMBL/GenBank/DDBJ databases">
        <authorList>
            <person name="Chiriac C."/>
            <person name="Salcher M."/>
            <person name="Ghai R."/>
            <person name="Kavagutti S V."/>
        </authorList>
    </citation>
    <scope>NUCLEOTIDE SEQUENCE</scope>
</reference>
<evidence type="ECO:0000256" key="4">
    <source>
        <dbReference type="ARBA" id="ARBA00022692"/>
    </source>
</evidence>
<dbReference type="InterPro" id="IPR029044">
    <property type="entry name" value="Nucleotide-diphossugar_trans"/>
</dbReference>
<evidence type="ECO:0000256" key="5">
    <source>
        <dbReference type="ARBA" id="ARBA00022985"/>
    </source>
</evidence>
<evidence type="ECO:0000256" key="8">
    <source>
        <dbReference type="SAM" id="Phobius"/>
    </source>
</evidence>
<dbReference type="AlphaFoldDB" id="A0A6J7M010"/>
<evidence type="ECO:0000256" key="2">
    <source>
        <dbReference type="ARBA" id="ARBA00022676"/>
    </source>
</evidence>
<evidence type="ECO:0000256" key="3">
    <source>
        <dbReference type="ARBA" id="ARBA00022679"/>
    </source>
</evidence>
<dbReference type="EMBL" id="CAFBNE010000231">
    <property type="protein sequence ID" value="CAB4973568.1"/>
    <property type="molecule type" value="Genomic_DNA"/>
</dbReference>
<evidence type="ECO:0000256" key="1">
    <source>
        <dbReference type="ARBA" id="ARBA00022475"/>
    </source>
</evidence>
<protein>
    <submittedName>
        <fullName evidence="10">Unannotated protein</fullName>
    </submittedName>
</protein>
<feature type="transmembrane region" description="Helical" evidence="8">
    <location>
        <begin position="275"/>
        <end position="301"/>
    </location>
</feature>
<feature type="domain" description="Glycosyltransferase 2-like" evidence="9">
    <location>
        <begin position="13"/>
        <end position="171"/>
    </location>
</feature>
<gene>
    <name evidence="10" type="ORF">UFOPK3772_03558</name>
</gene>
<evidence type="ECO:0000256" key="7">
    <source>
        <dbReference type="ARBA" id="ARBA00023136"/>
    </source>
</evidence>